<gene>
    <name evidence="1" type="ORF">H5410_026966</name>
</gene>
<comment type="caution">
    <text evidence="1">The sequence shown here is derived from an EMBL/GenBank/DDBJ whole genome shotgun (WGS) entry which is preliminary data.</text>
</comment>
<organism evidence="1 2">
    <name type="scientific">Solanum commersonii</name>
    <name type="common">Commerson's wild potato</name>
    <name type="synonym">Commerson's nightshade</name>
    <dbReference type="NCBI Taxonomy" id="4109"/>
    <lineage>
        <taxon>Eukaryota</taxon>
        <taxon>Viridiplantae</taxon>
        <taxon>Streptophyta</taxon>
        <taxon>Embryophyta</taxon>
        <taxon>Tracheophyta</taxon>
        <taxon>Spermatophyta</taxon>
        <taxon>Magnoliopsida</taxon>
        <taxon>eudicotyledons</taxon>
        <taxon>Gunneridae</taxon>
        <taxon>Pentapetalae</taxon>
        <taxon>asterids</taxon>
        <taxon>lamiids</taxon>
        <taxon>Solanales</taxon>
        <taxon>Solanaceae</taxon>
        <taxon>Solanoideae</taxon>
        <taxon>Solaneae</taxon>
        <taxon>Solanum</taxon>
    </lineage>
</organism>
<protein>
    <recommendedName>
        <fullName evidence="3">DUF4283 domain-containing protein</fullName>
    </recommendedName>
</protein>
<dbReference type="Proteomes" id="UP000824120">
    <property type="component" value="Chromosome 5"/>
</dbReference>
<reference evidence="1 2" key="1">
    <citation type="submission" date="2020-09" db="EMBL/GenBank/DDBJ databases">
        <title>De no assembly of potato wild relative species, Solanum commersonii.</title>
        <authorList>
            <person name="Cho K."/>
        </authorList>
    </citation>
    <scope>NUCLEOTIDE SEQUENCE [LARGE SCALE GENOMIC DNA]</scope>
    <source>
        <strain evidence="1">LZ3.2</strain>
        <tissue evidence="1">Leaf</tissue>
    </source>
</reference>
<sequence length="102" mass="12257">MLHQKEYAQDYESIDDTPISHRLHFSKTWMFLNLLDIIEIATSSGTFQQAIDYEWRPSFCTECLQFGHTKEDCLLSNLKPYKEPFQEVPKKKKMNRRRKMQP</sequence>
<dbReference type="EMBL" id="JACXVP010000005">
    <property type="protein sequence ID" value="KAG5605474.1"/>
    <property type="molecule type" value="Genomic_DNA"/>
</dbReference>
<keyword evidence="2" id="KW-1185">Reference proteome</keyword>
<accession>A0A9J5YYI8</accession>
<evidence type="ECO:0000313" key="1">
    <source>
        <dbReference type="EMBL" id="KAG5605474.1"/>
    </source>
</evidence>
<evidence type="ECO:0008006" key="3">
    <source>
        <dbReference type="Google" id="ProtNLM"/>
    </source>
</evidence>
<name>A0A9J5YYI8_SOLCO</name>
<dbReference type="AlphaFoldDB" id="A0A9J5YYI8"/>
<evidence type="ECO:0000313" key="2">
    <source>
        <dbReference type="Proteomes" id="UP000824120"/>
    </source>
</evidence>
<proteinExistence type="predicted"/>